<comment type="caution">
    <text evidence="1">The sequence shown here is derived from an EMBL/GenBank/DDBJ whole genome shotgun (WGS) entry which is preliminary data.</text>
</comment>
<proteinExistence type="predicted"/>
<gene>
    <name evidence="1" type="ORF">S01H1_81451</name>
</gene>
<protein>
    <submittedName>
        <fullName evidence="1">Uncharacterized protein</fullName>
    </submittedName>
</protein>
<organism evidence="1">
    <name type="scientific">marine sediment metagenome</name>
    <dbReference type="NCBI Taxonomy" id="412755"/>
    <lineage>
        <taxon>unclassified sequences</taxon>
        <taxon>metagenomes</taxon>
        <taxon>ecological metagenomes</taxon>
    </lineage>
</organism>
<reference evidence="1" key="1">
    <citation type="journal article" date="2014" name="Front. Microbiol.">
        <title>High frequency of phylogenetically diverse reductive dehalogenase-homologous genes in deep subseafloor sedimentary metagenomes.</title>
        <authorList>
            <person name="Kawai M."/>
            <person name="Futagami T."/>
            <person name="Toyoda A."/>
            <person name="Takaki Y."/>
            <person name="Nishi S."/>
            <person name="Hori S."/>
            <person name="Arai W."/>
            <person name="Tsubouchi T."/>
            <person name="Morono Y."/>
            <person name="Uchiyama I."/>
            <person name="Ito T."/>
            <person name="Fujiyama A."/>
            <person name="Inagaki F."/>
            <person name="Takami H."/>
        </authorList>
    </citation>
    <scope>NUCLEOTIDE SEQUENCE</scope>
    <source>
        <strain evidence="1">Expedition CK06-06</strain>
    </source>
</reference>
<name>X0Y2N7_9ZZZZ</name>
<evidence type="ECO:0000313" key="1">
    <source>
        <dbReference type="EMBL" id="GAG42983.1"/>
    </source>
</evidence>
<sequence length="50" mass="5801">PEGLVDEVEEVRQTDPEFLSDVIVYGLCRRTIFEELQRTRRSDVGFASSR</sequence>
<accession>X0Y2N7</accession>
<feature type="non-terminal residue" evidence="1">
    <location>
        <position position="1"/>
    </location>
</feature>
<dbReference type="AlphaFoldDB" id="X0Y2N7"/>
<dbReference type="EMBL" id="BARS01055119">
    <property type="protein sequence ID" value="GAG42983.1"/>
    <property type="molecule type" value="Genomic_DNA"/>
</dbReference>